<feature type="coiled-coil region" evidence="1">
    <location>
        <begin position="83"/>
        <end position="121"/>
    </location>
</feature>
<evidence type="ECO:0000313" key="2">
    <source>
        <dbReference type="EMBL" id="SUZ77658.1"/>
    </source>
</evidence>
<organism evidence="2">
    <name type="scientific">marine metagenome</name>
    <dbReference type="NCBI Taxonomy" id="408172"/>
    <lineage>
        <taxon>unclassified sequences</taxon>
        <taxon>metagenomes</taxon>
        <taxon>ecological metagenomes</taxon>
    </lineage>
</organism>
<evidence type="ECO:0008006" key="3">
    <source>
        <dbReference type="Google" id="ProtNLM"/>
    </source>
</evidence>
<dbReference type="GO" id="GO:0051082">
    <property type="term" value="F:unfolded protein binding"/>
    <property type="evidence" value="ECO:0007669"/>
    <property type="project" value="InterPro"/>
</dbReference>
<sequence length="121" mass="13962">MLLSNRLEQHEGGDLISEQVTTEEIQGVARELQVVRNQIQTLSSQVSEYGITVEALEKQDPERSVFRSFGNLLLEVDDRDSLVTDLTEAKITLEDHLKRLMEKEEGVRDQYERLAEAFERE</sequence>
<proteinExistence type="predicted"/>
<protein>
    <recommendedName>
        <fullName evidence="3">Prefoldin subunit beta</fullName>
    </recommendedName>
</protein>
<keyword evidence="1" id="KW-0175">Coiled coil</keyword>
<accession>A0A381QF95</accession>
<dbReference type="SUPFAM" id="SSF46579">
    <property type="entry name" value="Prefoldin"/>
    <property type="match status" value="1"/>
</dbReference>
<name>A0A381QF95_9ZZZZ</name>
<dbReference type="InterPro" id="IPR009053">
    <property type="entry name" value="Prefoldin"/>
</dbReference>
<dbReference type="Gene3D" id="1.10.287.370">
    <property type="match status" value="1"/>
</dbReference>
<dbReference type="GO" id="GO:0006457">
    <property type="term" value="P:protein folding"/>
    <property type="evidence" value="ECO:0007669"/>
    <property type="project" value="InterPro"/>
</dbReference>
<reference evidence="2" key="1">
    <citation type="submission" date="2018-05" db="EMBL/GenBank/DDBJ databases">
        <authorList>
            <person name="Lanie J.A."/>
            <person name="Ng W.-L."/>
            <person name="Kazmierczak K.M."/>
            <person name="Andrzejewski T.M."/>
            <person name="Davidsen T.M."/>
            <person name="Wayne K.J."/>
            <person name="Tettelin H."/>
            <person name="Glass J.I."/>
            <person name="Rusch D."/>
            <person name="Podicherti R."/>
            <person name="Tsui H.-C.T."/>
            <person name="Winkler M.E."/>
        </authorList>
    </citation>
    <scope>NUCLEOTIDE SEQUENCE</scope>
</reference>
<dbReference type="EMBL" id="UINC01001325">
    <property type="protein sequence ID" value="SUZ77658.1"/>
    <property type="molecule type" value="Genomic_DNA"/>
</dbReference>
<dbReference type="Pfam" id="PF01920">
    <property type="entry name" value="Prefoldin_2"/>
    <property type="match status" value="1"/>
</dbReference>
<gene>
    <name evidence="2" type="ORF">METZ01_LOCUS30512</name>
</gene>
<evidence type="ECO:0000256" key="1">
    <source>
        <dbReference type="SAM" id="Coils"/>
    </source>
</evidence>
<dbReference type="GO" id="GO:0016272">
    <property type="term" value="C:prefoldin complex"/>
    <property type="evidence" value="ECO:0007669"/>
    <property type="project" value="InterPro"/>
</dbReference>
<dbReference type="AlphaFoldDB" id="A0A381QF95"/>
<dbReference type="InterPro" id="IPR002777">
    <property type="entry name" value="PFD_beta-like"/>
</dbReference>